<accession>A0ABR7PYF7</accession>
<evidence type="ECO:0000313" key="1">
    <source>
        <dbReference type="EMBL" id="MBC8751288.1"/>
    </source>
</evidence>
<reference evidence="1 2" key="1">
    <citation type="submission" date="2019-09" db="EMBL/GenBank/DDBJ databases">
        <title>Paraburkholderia podalyriae sp. nov., A South African Podalyria-associated rhizobium.</title>
        <authorList>
            <person name="Mavima L."/>
            <person name="Beukes C.W."/>
            <person name="Palmer M."/>
            <person name="De Meyer S.E."/>
            <person name="James E.K."/>
            <person name="Maluk M."/>
            <person name="Avontuur J.R."/>
            <person name="Chan W.Y."/>
            <person name="Venter S.N."/>
            <person name="Steenkamp E.T."/>
        </authorList>
    </citation>
    <scope>NUCLEOTIDE SEQUENCE [LARGE SCALE GENOMIC DNA]</scope>
    <source>
        <strain evidence="1 2">WC7.3b</strain>
    </source>
</reference>
<gene>
    <name evidence="1" type="ORF">F6X42_33515</name>
</gene>
<evidence type="ECO:0000313" key="2">
    <source>
        <dbReference type="Proteomes" id="UP000736373"/>
    </source>
</evidence>
<dbReference type="Proteomes" id="UP000736373">
    <property type="component" value="Unassembled WGS sequence"/>
</dbReference>
<dbReference type="EMBL" id="VZQQ01000051">
    <property type="protein sequence ID" value="MBC8751288.1"/>
    <property type="molecule type" value="Genomic_DNA"/>
</dbReference>
<proteinExistence type="predicted"/>
<dbReference type="RefSeq" id="WP_187638223.1">
    <property type="nucleotide sequence ID" value="NZ_VZQQ01000051.1"/>
</dbReference>
<keyword evidence="2" id="KW-1185">Reference proteome</keyword>
<name>A0ABR7PYF7_9BURK</name>
<sequence>MKGAYFDIATASFGAISAVLWAWSAKVGVVDLGFDNDVAVNKAMKLAGRLNGSAAAFASLAAVTQAAKAFAVPQ</sequence>
<comment type="caution">
    <text evidence="1">The sequence shown here is derived from an EMBL/GenBank/DDBJ whole genome shotgun (WGS) entry which is preliminary data.</text>
</comment>
<organism evidence="1 2">
    <name type="scientific">Paraburkholderia podalyriae</name>
    <dbReference type="NCBI Taxonomy" id="1938811"/>
    <lineage>
        <taxon>Bacteria</taxon>
        <taxon>Pseudomonadati</taxon>
        <taxon>Pseudomonadota</taxon>
        <taxon>Betaproteobacteria</taxon>
        <taxon>Burkholderiales</taxon>
        <taxon>Burkholderiaceae</taxon>
        <taxon>Paraburkholderia</taxon>
    </lineage>
</organism>
<protein>
    <submittedName>
        <fullName evidence="1">Uncharacterized protein</fullName>
    </submittedName>
</protein>